<organism evidence="2 3">
    <name type="scientific">Eleginops maclovinus</name>
    <name type="common">Patagonian blennie</name>
    <name type="synonym">Eleginus maclovinus</name>
    <dbReference type="NCBI Taxonomy" id="56733"/>
    <lineage>
        <taxon>Eukaryota</taxon>
        <taxon>Metazoa</taxon>
        <taxon>Chordata</taxon>
        <taxon>Craniata</taxon>
        <taxon>Vertebrata</taxon>
        <taxon>Euteleostomi</taxon>
        <taxon>Actinopterygii</taxon>
        <taxon>Neopterygii</taxon>
        <taxon>Teleostei</taxon>
        <taxon>Neoteleostei</taxon>
        <taxon>Acanthomorphata</taxon>
        <taxon>Eupercaria</taxon>
        <taxon>Perciformes</taxon>
        <taxon>Notothenioidei</taxon>
        <taxon>Eleginopidae</taxon>
        <taxon>Eleginops</taxon>
    </lineage>
</organism>
<name>A0AAN7Y566_ELEMC</name>
<feature type="compositionally biased region" description="Polar residues" evidence="1">
    <location>
        <begin position="80"/>
        <end position="89"/>
    </location>
</feature>
<evidence type="ECO:0000313" key="2">
    <source>
        <dbReference type="EMBL" id="KAK5871765.1"/>
    </source>
</evidence>
<protein>
    <submittedName>
        <fullName evidence="2">Uncharacterized protein</fullName>
    </submittedName>
</protein>
<reference evidence="2 3" key="2">
    <citation type="journal article" date="2023" name="Mol. Biol. Evol.">
        <title>Genomics of Secondarily Temperate Adaptation in the Only Non-Antarctic Icefish.</title>
        <authorList>
            <person name="Rivera-Colon A.G."/>
            <person name="Rayamajhi N."/>
            <person name="Minhas B.F."/>
            <person name="Madrigal G."/>
            <person name="Bilyk K.T."/>
            <person name="Yoon V."/>
            <person name="Hune M."/>
            <person name="Gregory S."/>
            <person name="Cheng C.H.C."/>
            <person name="Catchen J.M."/>
        </authorList>
    </citation>
    <scope>NUCLEOTIDE SEQUENCE [LARGE SCALE GENOMIC DNA]</scope>
    <source>
        <strain evidence="2">JMC-PN-2008</strain>
    </source>
</reference>
<evidence type="ECO:0000313" key="3">
    <source>
        <dbReference type="Proteomes" id="UP001346869"/>
    </source>
</evidence>
<feature type="region of interest" description="Disordered" evidence="1">
    <location>
        <begin position="1"/>
        <end position="45"/>
    </location>
</feature>
<gene>
    <name evidence="2" type="ORF">PBY51_004626</name>
</gene>
<accession>A0AAN7Y566</accession>
<evidence type="ECO:0000256" key="1">
    <source>
        <dbReference type="SAM" id="MobiDB-lite"/>
    </source>
</evidence>
<dbReference type="Proteomes" id="UP001346869">
    <property type="component" value="Unassembled WGS sequence"/>
</dbReference>
<comment type="caution">
    <text evidence="2">The sequence shown here is derived from an EMBL/GenBank/DDBJ whole genome shotgun (WGS) entry which is preliminary data.</text>
</comment>
<keyword evidence="3" id="KW-1185">Reference proteome</keyword>
<reference evidence="2 3" key="1">
    <citation type="journal article" date="2023" name="Genes (Basel)">
        <title>Chromosome-Level Genome Assembly and Circadian Gene Repertoire of the Patagonia Blennie Eleginops maclovinus-The Closest Ancestral Proxy of Antarctic Cryonotothenioids.</title>
        <authorList>
            <person name="Cheng C.C."/>
            <person name="Rivera-Colon A.G."/>
            <person name="Minhas B.F."/>
            <person name="Wilson L."/>
            <person name="Rayamajhi N."/>
            <person name="Vargas-Chacoff L."/>
            <person name="Catchen J.M."/>
        </authorList>
    </citation>
    <scope>NUCLEOTIDE SEQUENCE [LARGE SCALE GENOMIC DNA]</scope>
    <source>
        <strain evidence="2">JMC-PN-2008</strain>
    </source>
</reference>
<sequence>MLQVRETTSCPRGVAHLQSSDDQRPAPDDRRGPGSTRNVLIGHGVPIDRQESVRWSFRSSSYRQDNKKTVSGGSMRRAGNCTTSQKLPK</sequence>
<feature type="compositionally biased region" description="Basic and acidic residues" evidence="1">
    <location>
        <begin position="19"/>
        <end position="32"/>
    </location>
</feature>
<feature type="compositionally biased region" description="Polar residues" evidence="1">
    <location>
        <begin position="1"/>
        <end position="10"/>
    </location>
</feature>
<proteinExistence type="predicted"/>
<dbReference type="EMBL" id="JAUZQC010000005">
    <property type="protein sequence ID" value="KAK5871765.1"/>
    <property type="molecule type" value="Genomic_DNA"/>
</dbReference>
<feature type="region of interest" description="Disordered" evidence="1">
    <location>
        <begin position="58"/>
        <end position="89"/>
    </location>
</feature>
<dbReference type="AlphaFoldDB" id="A0AAN7Y566"/>